<evidence type="ECO:0000256" key="3">
    <source>
        <dbReference type="ARBA" id="ARBA00022475"/>
    </source>
</evidence>
<dbReference type="SUPFAM" id="SSF56317">
    <property type="entry name" value="Carbon-nitrogen hydrolase"/>
    <property type="match status" value="1"/>
</dbReference>
<feature type="transmembrane region" description="Helical" evidence="9">
    <location>
        <begin position="510"/>
        <end position="530"/>
    </location>
</feature>
<dbReference type="EMBL" id="BSNK01000002">
    <property type="protein sequence ID" value="GLQ24018.1"/>
    <property type="molecule type" value="Genomic_DNA"/>
</dbReference>
<protein>
    <recommendedName>
        <fullName evidence="9">Apolipoprotein N-acyltransferase</fullName>
        <shortName evidence="9">ALP N-acyltransferase</shortName>
        <ecNumber evidence="9">2.3.1.269</ecNumber>
    </recommendedName>
</protein>
<dbReference type="NCBIfam" id="TIGR00546">
    <property type="entry name" value="lnt"/>
    <property type="match status" value="1"/>
</dbReference>
<dbReference type="Pfam" id="PF20154">
    <property type="entry name" value="LNT_N"/>
    <property type="match status" value="1"/>
</dbReference>
<name>A0ABQ5V949_9PROT</name>
<comment type="caution">
    <text evidence="11">The sequence shown here is derived from an EMBL/GenBank/DDBJ whole genome shotgun (WGS) entry which is preliminary data.</text>
</comment>
<dbReference type="Gene3D" id="3.60.110.10">
    <property type="entry name" value="Carbon-nitrogen hydrolase"/>
    <property type="match status" value="1"/>
</dbReference>
<keyword evidence="6 9" id="KW-1133">Transmembrane helix</keyword>
<comment type="pathway">
    <text evidence="9">Protein modification; lipoprotein biosynthesis (N-acyl transfer).</text>
</comment>
<keyword evidence="12" id="KW-1185">Reference proteome</keyword>
<dbReference type="InterPro" id="IPR003010">
    <property type="entry name" value="C-N_Hydrolase"/>
</dbReference>
<evidence type="ECO:0000313" key="12">
    <source>
        <dbReference type="Proteomes" id="UP001161391"/>
    </source>
</evidence>
<dbReference type="InterPro" id="IPR004563">
    <property type="entry name" value="Apolipo_AcylTrfase"/>
</dbReference>
<keyword evidence="7 9" id="KW-0472">Membrane</keyword>
<accession>A0ABQ5V949</accession>
<keyword evidence="4 9" id="KW-0808">Transferase</keyword>
<evidence type="ECO:0000256" key="6">
    <source>
        <dbReference type="ARBA" id="ARBA00022989"/>
    </source>
</evidence>
<dbReference type="HAMAP" id="MF_01148">
    <property type="entry name" value="Lnt"/>
    <property type="match status" value="1"/>
</dbReference>
<comment type="function">
    <text evidence="9">Catalyzes the phospholipid dependent N-acylation of the N-terminal cysteine of apolipoprotein, the last step in lipoprotein maturation.</text>
</comment>
<evidence type="ECO:0000256" key="1">
    <source>
        <dbReference type="ARBA" id="ARBA00004651"/>
    </source>
</evidence>
<keyword evidence="5 9" id="KW-0812">Transmembrane</keyword>
<comment type="similarity">
    <text evidence="2 9">Belongs to the CN hydrolase family. Apolipoprotein N-acyltransferase subfamily.</text>
</comment>
<dbReference type="PANTHER" id="PTHR38686">
    <property type="entry name" value="APOLIPOPROTEIN N-ACYLTRANSFERASE"/>
    <property type="match status" value="1"/>
</dbReference>
<comment type="subcellular location">
    <subcellularLocation>
        <location evidence="1 9">Cell membrane</location>
        <topology evidence="1 9">Multi-pass membrane protein</topology>
    </subcellularLocation>
</comment>
<proteinExistence type="inferred from homology"/>
<sequence>MMSSDRSRGWTAQGWGPRLAMIAAGAIAVLGFAPFHFWGVTLLSLTILFVRLIGVSRWARPGRAGFWTGLLFGLGWFSASCFWIASAFIERGPEFLPMIPPLVGGLAVVLALFWAVAGSVAARMMGGASIWRAGLIFVAAFMIAELARGHILSGFPWNMAAYAFEPGGATSQVASLIGVYGLTMIIYIAAALIGIAVLLRDWRPALGVVLILAGMIGFGSWRLSTATIETQPGVTLRLVDVPFRQSEKMNPDTSVQIVNRYIAASLEPGIETVTHLVWPEGAVNGLAIENEPLLSAMGALLTQRTATPPVWLMNSLRIEVSPDGEGRPKRRYYNSSVAITFDEFGNPAVAATNDKAKLVPFGEFIPGGEWVERIGARLVSTALGSISPASDKRIANFPGLPPISPQICYEVIFPGLTPRGGQNGQAAPQAILNQSNDAWFGGTIGPAQHAAIARYRAIEEGLPLIRSASNGISGVFDPFGRADRVLDGSLDGHIDAVLPLPLGPKLPMTWVNAALSLLNLCLLLLGMIGLRRR</sequence>
<evidence type="ECO:0000256" key="4">
    <source>
        <dbReference type="ARBA" id="ARBA00022679"/>
    </source>
</evidence>
<gene>
    <name evidence="9 11" type="primary">lnt</name>
    <name evidence="11" type="ORF">GCM10007853_18920</name>
</gene>
<dbReference type="Proteomes" id="UP001161391">
    <property type="component" value="Unassembled WGS sequence"/>
</dbReference>
<evidence type="ECO:0000256" key="2">
    <source>
        <dbReference type="ARBA" id="ARBA00010065"/>
    </source>
</evidence>
<keyword evidence="8 9" id="KW-0012">Acyltransferase</keyword>
<organism evidence="11 12">
    <name type="scientific">Algimonas ampicilliniresistens</name>
    <dbReference type="NCBI Taxonomy" id="1298735"/>
    <lineage>
        <taxon>Bacteria</taxon>
        <taxon>Pseudomonadati</taxon>
        <taxon>Pseudomonadota</taxon>
        <taxon>Alphaproteobacteria</taxon>
        <taxon>Maricaulales</taxon>
        <taxon>Robiginitomaculaceae</taxon>
        <taxon>Algimonas</taxon>
    </lineage>
</organism>
<feature type="transmembrane region" description="Helical" evidence="9">
    <location>
        <begin position="205"/>
        <end position="223"/>
    </location>
</feature>
<dbReference type="EC" id="2.3.1.269" evidence="9"/>
<feature type="transmembrane region" description="Helical" evidence="9">
    <location>
        <begin position="101"/>
        <end position="122"/>
    </location>
</feature>
<keyword evidence="3 9" id="KW-1003">Cell membrane</keyword>
<feature type="transmembrane region" description="Helical" evidence="9">
    <location>
        <begin position="20"/>
        <end position="53"/>
    </location>
</feature>
<dbReference type="InterPro" id="IPR036526">
    <property type="entry name" value="C-N_Hydrolase_sf"/>
</dbReference>
<dbReference type="PANTHER" id="PTHR38686:SF1">
    <property type="entry name" value="APOLIPOPROTEIN N-ACYLTRANSFERASE"/>
    <property type="match status" value="1"/>
</dbReference>
<evidence type="ECO:0000256" key="7">
    <source>
        <dbReference type="ARBA" id="ARBA00023136"/>
    </source>
</evidence>
<evidence type="ECO:0000313" key="11">
    <source>
        <dbReference type="EMBL" id="GLQ24018.1"/>
    </source>
</evidence>
<dbReference type="PROSITE" id="PS50263">
    <property type="entry name" value="CN_HYDROLASE"/>
    <property type="match status" value="1"/>
</dbReference>
<feature type="domain" description="CN hydrolase" evidence="10">
    <location>
        <begin position="236"/>
        <end position="500"/>
    </location>
</feature>
<feature type="transmembrane region" description="Helical" evidence="9">
    <location>
        <begin position="134"/>
        <end position="157"/>
    </location>
</feature>
<comment type="catalytic activity">
    <reaction evidence="9">
        <text>N-terminal S-1,2-diacyl-sn-glyceryl-L-cysteinyl-[lipoprotein] + a glycerophospholipid = N-acyl-S-1,2-diacyl-sn-glyceryl-L-cysteinyl-[lipoprotein] + a 2-acyl-sn-glycero-3-phospholipid + H(+)</text>
        <dbReference type="Rhea" id="RHEA:48228"/>
        <dbReference type="Rhea" id="RHEA-COMP:14681"/>
        <dbReference type="Rhea" id="RHEA-COMP:14684"/>
        <dbReference type="ChEBI" id="CHEBI:15378"/>
        <dbReference type="ChEBI" id="CHEBI:136912"/>
        <dbReference type="ChEBI" id="CHEBI:140656"/>
        <dbReference type="ChEBI" id="CHEBI:140657"/>
        <dbReference type="ChEBI" id="CHEBI:140660"/>
        <dbReference type="EC" id="2.3.1.269"/>
    </reaction>
</comment>
<dbReference type="InterPro" id="IPR045378">
    <property type="entry name" value="LNT_N"/>
</dbReference>
<reference evidence="11" key="1">
    <citation type="journal article" date="2014" name="Int. J. Syst. Evol. Microbiol.">
        <title>Complete genome of a new Firmicutes species belonging to the dominant human colonic microbiota ('Ruminococcus bicirculans') reveals two chromosomes and a selective capacity to utilize plant glucans.</title>
        <authorList>
            <consortium name="NISC Comparative Sequencing Program"/>
            <person name="Wegmann U."/>
            <person name="Louis P."/>
            <person name="Goesmann A."/>
            <person name="Henrissat B."/>
            <person name="Duncan S.H."/>
            <person name="Flint H.J."/>
        </authorList>
    </citation>
    <scope>NUCLEOTIDE SEQUENCE</scope>
    <source>
        <strain evidence="11">NBRC 108219</strain>
    </source>
</reference>
<feature type="transmembrane region" description="Helical" evidence="9">
    <location>
        <begin position="177"/>
        <end position="198"/>
    </location>
</feature>
<reference evidence="11" key="2">
    <citation type="submission" date="2023-01" db="EMBL/GenBank/DDBJ databases">
        <title>Draft genome sequence of Algimonas ampicilliniresistens strain NBRC 108219.</title>
        <authorList>
            <person name="Sun Q."/>
            <person name="Mori K."/>
        </authorList>
    </citation>
    <scope>NUCLEOTIDE SEQUENCE</scope>
    <source>
        <strain evidence="11">NBRC 108219</strain>
    </source>
</reference>
<feature type="transmembrane region" description="Helical" evidence="9">
    <location>
        <begin position="65"/>
        <end position="89"/>
    </location>
</feature>
<evidence type="ECO:0000256" key="8">
    <source>
        <dbReference type="ARBA" id="ARBA00023315"/>
    </source>
</evidence>
<dbReference type="CDD" id="cd07571">
    <property type="entry name" value="ALP_N-acyl_transferase"/>
    <property type="match status" value="1"/>
</dbReference>
<evidence type="ECO:0000259" key="10">
    <source>
        <dbReference type="PROSITE" id="PS50263"/>
    </source>
</evidence>
<evidence type="ECO:0000256" key="5">
    <source>
        <dbReference type="ARBA" id="ARBA00022692"/>
    </source>
</evidence>
<evidence type="ECO:0000256" key="9">
    <source>
        <dbReference type="HAMAP-Rule" id="MF_01148"/>
    </source>
</evidence>
<dbReference type="Pfam" id="PF00795">
    <property type="entry name" value="CN_hydrolase"/>
    <property type="match status" value="1"/>
</dbReference>
<dbReference type="RefSeq" id="WP_284390023.1">
    <property type="nucleotide sequence ID" value="NZ_BSNK01000002.1"/>
</dbReference>